<keyword evidence="6" id="KW-1185">Reference proteome</keyword>
<keyword evidence="4" id="KW-0732">Signal</keyword>
<evidence type="ECO:0000256" key="4">
    <source>
        <dbReference type="SAM" id="SignalP"/>
    </source>
</evidence>
<name>A0ABN3LZC4_STRLO</name>
<dbReference type="Proteomes" id="UP001501777">
    <property type="component" value="Unassembled WGS sequence"/>
</dbReference>
<dbReference type="InterPro" id="IPR029058">
    <property type="entry name" value="AB_hydrolase_fold"/>
</dbReference>
<proteinExistence type="predicted"/>
<dbReference type="GO" id="GO:0016787">
    <property type="term" value="F:hydrolase activity"/>
    <property type="evidence" value="ECO:0007669"/>
    <property type="project" value="UniProtKB-KW"/>
</dbReference>
<comment type="caution">
    <text evidence="5">The sequence shown here is derived from an EMBL/GenBank/DDBJ whole genome shotgun (WGS) entry which is preliminary data.</text>
</comment>
<dbReference type="InterPro" id="IPR006311">
    <property type="entry name" value="TAT_signal"/>
</dbReference>
<keyword evidence="2" id="KW-0442">Lipid degradation</keyword>
<accession>A0ABN3LZC4</accession>
<dbReference type="PANTHER" id="PTHR10272:SF0">
    <property type="entry name" value="PLATELET-ACTIVATING FACTOR ACETYLHYDROLASE"/>
    <property type="match status" value="1"/>
</dbReference>
<dbReference type="PROSITE" id="PS51318">
    <property type="entry name" value="TAT"/>
    <property type="match status" value="1"/>
</dbReference>
<evidence type="ECO:0000256" key="3">
    <source>
        <dbReference type="ARBA" id="ARBA00023098"/>
    </source>
</evidence>
<sequence>MPTRRAAILSAIAALAASAVPARAAAAEPRTAGPVRLTLPAPSGPNPVGAVSLRLVDASRADPWVASQPYRELMVGIRYPARTADGFPSAPQMLSGEAAGFAALNSFIDVPSSRVDWAATRTHAHQGAPVARDGGPFPVVCYSPGAGDPRSLGTTLCDDLASRGYAVVTLDHTYDAGAVEFPGGRVERSVLPEEFAKAYPDQQRITALLRKTMDVRVADTRFLLDALPSALPQVLHGRLDFGRIGMFGQSAGGFTALQTMHDDPRIAAAADLDGVLAYVQEDSTPGNLSTVAAEGLDRPFLLIGKDGNDLGTVPSWRALWRNSPGWHRGLSLRGAQHATYTDAEAMIPQIARGLGLPRKTLVENIGTIAPRHAITTQRAYVAAFFDRWLRGRDDDGLLDGASGCPAEARYF</sequence>
<feature type="chain" id="PRO_5047474144" evidence="4">
    <location>
        <begin position="25"/>
        <end position="411"/>
    </location>
</feature>
<organism evidence="5 6">
    <name type="scientific">Streptomyces longisporus</name>
    <dbReference type="NCBI Taxonomy" id="1948"/>
    <lineage>
        <taxon>Bacteria</taxon>
        <taxon>Bacillati</taxon>
        <taxon>Actinomycetota</taxon>
        <taxon>Actinomycetes</taxon>
        <taxon>Kitasatosporales</taxon>
        <taxon>Streptomycetaceae</taxon>
        <taxon>Streptomyces</taxon>
    </lineage>
</organism>
<keyword evidence="1 5" id="KW-0378">Hydrolase</keyword>
<evidence type="ECO:0000256" key="1">
    <source>
        <dbReference type="ARBA" id="ARBA00022801"/>
    </source>
</evidence>
<reference evidence="5 6" key="1">
    <citation type="journal article" date="2019" name="Int. J. Syst. Evol. Microbiol.">
        <title>The Global Catalogue of Microorganisms (GCM) 10K type strain sequencing project: providing services to taxonomists for standard genome sequencing and annotation.</title>
        <authorList>
            <consortium name="The Broad Institute Genomics Platform"/>
            <consortium name="The Broad Institute Genome Sequencing Center for Infectious Disease"/>
            <person name="Wu L."/>
            <person name="Ma J."/>
        </authorList>
    </citation>
    <scope>NUCLEOTIDE SEQUENCE [LARGE SCALE GENOMIC DNA]</scope>
    <source>
        <strain evidence="5 6">JCM 4395</strain>
    </source>
</reference>
<dbReference type="RefSeq" id="WP_344400944.1">
    <property type="nucleotide sequence ID" value="NZ_BAAASG010000007.1"/>
</dbReference>
<dbReference type="PANTHER" id="PTHR10272">
    <property type="entry name" value="PLATELET-ACTIVATING FACTOR ACETYLHYDROLASE"/>
    <property type="match status" value="1"/>
</dbReference>
<evidence type="ECO:0000256" key="2">
    <source>
        <dbReference type="ARBA" id="ARBA00022963"/>
    </source>
</evidence>
<feature type="signal peptide" evidence="4">
    <location>
        <begin position="1"/>
        <end position="24"/>
    </location>
</feature>
<dbReference type="SUPFAM" id="SSF53474">
    <property type="entry name" value="alpha/beta-Hydrolases"/>
    <property type="match status" value="1"/>
</dbReference>
<evidence type="ECO:0000313" key="6">
    <source>
        <dbReference type="Proteomes" id="UP001501777"/>
    </source>
</evidence>
<protein>
    <submittedName>
        <fullName evidence="5">Alpha/beta hydrolase</fullName>
    </submittedName>
</protein>
<evidence type="ECO:0000313" key="5">
    <source>
        <dbReference type="EMBL" id="GAA2490739.1"/>
    </source>
</evidence>
<dbReference type="EMBL" id="BAAASG010000007">
    <property type="protein sequence ID" value="GAA2490739.1"/>
    <property type="molecule type" value="Genomic_DNA"/>
</dbReference>
<dbReference type="Gene3D" id="3.40.50.1820">
    <property type="entry name" value="alpha/beta hydrolase"/>
    <property type="match status" value="1"/>
</dbReference>
<keyword evidence="3" id="KW-0443">Lipid metabolism</keyword>
<gene>
    <name evidence="5" type="ORF">GCM10010276_32540</name>
</gene>
<dbReference type="Pfam" id="PF03403">
    <property type="entry name" value="PAF-AH_p_II"/>
    <property type="match status" value="1"/>
</dbReference>